<proteinExistence type="predicted"/>
<dbReference type="EMBL" id="CAJVPQ010006549">
    <property type="protein sequence ID" value="CAG8686017.1"/>
    <property type="molecule type" value="Genomic_DNA"/>
</dbReference>
<organism evidence="2 3">
    <name type="scientific">Funneliformis caledonium</name>
    <dbReference type="NCBI Taxonomy" id="1117310"/>
    <lineage>
        <taxon>Eukaryota</taxon>
        <taxon>Fungi</taxon>
        <taxon>Fungi incertae sedis</taxon>
        <taxon>Mucoromycota</taxon>
        <taxon>Glomeromycotina</taxon>
        <taxon>Glomeromycetes</taxon>
        <taxon>Glomerales</taxon>
        <taxon>Glomeraceae</taxon>
        <taxon>Funneliformis</taxon>
    </lineage>
</organism>
<keyword evidence="3" id="KW-1185">Reference proteome</keyword>
<dbReference type="AlphaFoldDB" id="A0A9N9ERC5"/>
<feature type="non-terminal residue" evidence="2">
    <location>
        <position position="95"/>
    </location>
</feature>
<sequence>MYRKSFTLHKLYKNENRKESSKRQQNNIFSHKRRSSSFDNKNPLHQHSHIKFSTALTPDCFAEILAHLQDDKSTLYNCLLLNRLCCRLVVPLLWR</sequence>
<comment type="caution">
    <text evidence="2">The sequence shown here is derived from an EMBL/GenBank/DDBJ whole genome shotgun (WGS) entry which is preliminary data.</text>
</comment>
<evidence type="ECO:0000313" key="2">
    <source>
        <dbReference type="EMBL" id="CAG8686017.1"/>
    </source>
</evidence>
<evidence type="ECO:0000313" key="3">
    <source>
        <dbReference type="Proteomes" id="UP000789570"/>
    </source>
</evidence>
<evidence type="ECO:0000256" key="1">
    <source>
        <dbReference type="SAM" id="MobiDB-lite"/>
    </source>
</evidence>
<reference evidence="2" key="1">
    <citation type="submission" date="2021-06" db="EMBL/GenBank/DDBJ databases">
        <authorList>
            <person name="Kallberg Y."/>
            <person name="Tangrot J."/>
            <person name="Rosling A."/>
        </authorList>
    </citation>
    <scope>NUCLEOTIDE SEQUENCE</scope>
    <source>
        <strain evidence="2">UK204</strain>
    </source>
</reference>
<dbReference type="Proteomes" id="UP000789570">
    <property type="component" value="Unassembled WGS sequence"/>
</dbReference>
<name>A0A9N9ERC5_9GLOM</name>
<protein>
    <submittedName>
        <fullName evidence="2">17338_t:CDS:1</fullName>
    </submittedName>
</protein>
<feature type="region of interest" description="Disordered" evidence="1">
    <location>
        <begin position="14"/>
        <end position="44"/>
    </location>
</feature>
<gene>
    <name evidence="2" type="ORF">FCALED_LOCUS12754</name>
</gene>
<accession>A0A9N9ERC5</accession>